<organism evidence="9">
    <name type="scientific">Candidatus Kentrum sp. DK</name>
    <dbReference type="NCBI Taxonomy" id="2126562"/>
    <lineage>
        <taxon>Bacteria</taxon>
        <taxon>Pseudomonadati</taxon>
        <taxon>Pseudomonadota</taxon>
        <taxon>Gammaproteobacteria</taxon>
        <taxon>Candidatus Kentrum</taxon>
    </lineage>
</organism>
<dbReference type="NCBIfam" id="TIGR01933">
    <property type="entry name" value="hflK"/>
    <property type="match status" value="1"/>
</dbReference>
<dbReference type="CDD" id="cd03404">
    <property type="entry name" value="SPFH_HflK"/>
    <property type="match status" value="1"/>
</dbReference>
<comment type="similarity">
    <text evidence="2 6">Belongs to the band 7/mec-2 family. HflK subfamily.</text>
</comment>
<keyword evidence="9" id="KW-0645">Protease</keyword>
<dbReference type="GO" id="GO:0006508">
    <property type="term" value="P:proteolysis"/>
    <property type="evidence" value="ECO:0007669"/>
    <property type="project" value="UniProtKB-KW"/>
</dbReference>
<evidence type="ECO:0000256" key="4">
    <source>
        <dbReference type="ARBA" id="ARBA00022989"/>
    </source>
</evidence>
<dbReference type="PANTHER" id="PTHR43327:SF2">
    <property type="entry name" value="MODULATOR OF FTSH PROTEASE HFLK"/>
    <property type="match status" value="1"/>
</dbReference>
<dbReference type="InterPro" id="IPR010201">
    <property type="entry name" value="HflK"/>
</dbReference>
<comment type="function">
    <text evidence="6">HflC and HflK could encode or regulate a protease.</text>
</comment>
<evidence type="ECO:0000259" key="8">
    <source>
        <dbReference type="SMART" id="SM00244"/>
    </source>
</evidence>
<dbReference type="Pfam" id="PF12221">
    <property type="entry name" value="HflK_N"/>
    <property type="match status" value="1"/>
</dbReference>
<dbReference type="SMART" id="SM00244">
    <property type="entry name" value="PHB"/>
    <property type="match status" value="1"/>
</dbReference>
<feature type="compositionally biased region" description="Basic and acidic residues" evidence="7">
    <location>
        <begin position="419"/>
        <end position="430"/>
    </location>
</feature>
<dbReference type="Gene3D" id="3.30.479.30">
    <property type="entry name" value="Band 7 domain"/>
    <property type="match status" value="1"/>
</dbReference>
<accession>A0A450RTP7</accession>
<dbReference type="Pfam" id="PF01145">
    <property type="entry name" value="Band_7"/>
    <property type="match status" value="1"/>
</dbReference>
<evidence type="ECO:0000256" key="2">
    <source>
        <dbReference type="ARBA" id="ARBA00006971"/>
    </source>
</evidence>
<evidence type="ECO:0000256" key="1">
    <source>
        <dbReference type="ARBA" id="ARBA00004167"/>
    </source>
</evidence>
<dbReference type="SUPFAM" id="SSF117892">
    <property type="entry name" value="Band 7/SPFH domain"/>
    <property type="match status" value="1"/>
</dbReference>
<dbReference type="InterPro" id="IPR020980">
    <property type="entry name" value="Membrane_HflK_N"/>
</dbReference>
<reference evidence="9" key="1">
    <citation type="submission" date="2019-02" db="EMBL/GenBank/DDBJ databases">
        <authorList>
            <person name="Gruber-Vodicka R. H."/>
            <person name="Seah K. B. B."/>
        </authorList>
    </citation>
    <scope>NUCLEOTIDE SEQUENCE</scope>
    <source>
        <strain evidence="9">BECK_DK47</strain>
    </source>
</reference>
<evidence type="ECO:0000256" key="6">
    <source>
        <dbReference type="RuleBase" id="RU364113"/>
    </source>
</evidence>
<proteinExistence type="inferred from homology"/>
<evidence type="ECO:0000256" key="5">
    <source>
        <dbReference type="ARBA" id="ARBA00023136"/>
    </source>
</evidence>
<feature type="region of interest" description="Disordered" evidence="7">
    <location>
        <begin position="22"/>
        <end position="42"/>
    </location>
</feature>
<dbReference type="GO" id="GO:0016020">
    <property type="term" value="C:membrane"/>
    <property type="evidence" value="ECO:0007669"/>
    <property type="project" value="UniProtKB-SubCell"/>
</dbReference>
<feature type="region of interest" description="Disordered" evidence="7">
    <location>
        <begin position="392"/>
        <end position="430"/>
    </location>
</feature>
<dbReference type="EMBL" id="CAADEX010000001">
    <property type="protein sequence ID" value="VFJ42458.1"/>
    <property type="molecule type" value="Genomic_DNA"/>
</dbReference>
<dbReference type="GO" id="GO:0008233">
    <property type="term" value="F:peptidase activity"/>
    <property type="evidence" value="ECO:0007669"/>
    <property type="project" value="UniProtKB-KW"/>
</dbReference>
<sequence length="430" mass="46883">MEFFTGLLTCLSQWSNEVMAWNQSGNNGGRDPWGNRGQQAPPDLDEVFRKVQEGLGNLFGGGGEGNQGDGDEDGNDKGKKPGLGKAGATGISLLLIAALLVWGIAGFYIVQPEEEAVVLRFGAYSHTTESGLNWRPLFVDTVEKVNVTGVRSVPIGYRIQGGGTASVPHESLMLTKDENIIDIKFEVQYRVHDPRAFLFNVVEPEVTLRQATESAVREIVGKRRMDPIISEERDLVAEQAQILIQDILDRYGDGGAGIMISSVNMQDAQAPKEVQAAYADAVRAREDQVRFENQAKAYAADIIPKARGEAEAIKKRALGYEARVSAAAEGETDRFLKVLNEYEKAKDVTRTRLYLDAVESVMANTSKVIVDVKEGGNSLMYLPLDKLLTPKMDAKDEDTDADGAKDETPSVAPGSGTMGRDRATDRGRSR</sequence>
<keyword evidence="3 6" id="KW-0812">Transmembrane</keyword>
<feature type="compositionally biased region" description="Gly residues" evidence="7">
    <location>
        <begin position="58"/>
        <end position="68"/>
    </location>
</feature>
<evidence type="ECO:0000256" key="3">
    <source>
        <dbReference type="ARBA" id="ARBA00022692"/>
    </source>
</evidence>
<name>A0A450RTP7_9GAMM</name>
<evidence type="ECO:0000256" key="7">
    <source>
        <dbReference type="SAM" id="MobiDB-lite"/>
    </source>
</evidence>
<evidence type="ECO:0000313" key="9">
    <source>
        <dbReference type="EMBL" id="VFJ42458.1"/>
    </source>
</evidence>
<feature type="region of interest" description="Disordered" evidence="7">
    <location>
        <begin position="58"/>
        <end position="81"/>
    </location>
</feature>
<dbReference type="InterPro" id="IPR001107">
    <property type="entry name" value="Band_7"/>
</dbReference>
<protein>
    <recommendedName>
        <fullName evidence="6">Protein HflK</fullName>
    </recommendedName>
</protein>
<comment type="subcellular location">
    <subcellularLocation>
        <location evidence="1">Membrane</location>
        <topology evidence="1">Single-pass membrane protein</topology>
    </subcellularLocation>
</comment>
<dbReference type="InterPro" id="IPR050710">
    <property type="entry name" value="Band7/mec-2_domain"/>
</dbReference>
<dbReference type="AlphaFoldDB" id="A0A450RTP7"/>
<feature type="domain" description="Band 7" evidence="8">
    <location>
        <begin position="105"/>
        <end position="282"/>
    </location>
</feature>
<keyword evidence="9" id="KW-0378">Hydrolase</keyword>
<gene>
    <name evidence="9" type="ORF">BECKDK2373B_GA0170837_100181</name>
</gene>
<dbReference type="PANTHER" id="PTHR43327">
    <property type="entry name" value="STOMATIN-LIKE PROTEIN 2, MITOCHONDRIAL"/>
    <property type="match status" value="1"/>
</dbReference>
<dbReference type="InterPro" id="IPR036013">
    <property type="entry name" value="Band_7/SPFH_dom_sf"/>
</dbReference>
<keyword evidence="5 6" id="KW-0472">Membrane</keyword>
<keyword evidence="4 6" id="KW-1133">Transmembrane helix</keyword>
<comment type="subunit">
    <text evidence="6">HflC and HflK may interact to form a multimeric complex.</text>
</comment>
<feature type="transmembrane region" description="Helical" evidence="6">
    <location>
        <begin position="86"/>
        <end position="110"/>
    </location>
</feature>